<dbReference type="RefSeq" id="XP_052132186.1">
    <property type="nucleotide sequence ID" value="XM_052276226.1"/>
</dbReference>
<keyword evidence="2" id="KW-0472">Membrane</keyword>
<dbReference type="OrthoDB" id="10039049at2759"/>
<keyword evidence="2" id="KW-0812">Transmembrane</keyword>
<feature type="region of interest" description="Disordered" evidence="1">
    <location>
        <begin position="54"/>
        <end position="77"/>
    </location>
</feature>
<protein>
    <submittedName>
        <fullName evidence="4">Sterol O-acyltransferase 1-like</fullName>
    </submittedName>
</protein>
<keyword evidence="3" id="KW-1185">Reference proteome</keyword>
<reference evidence="4" key="1">
    <citation type="submission" date="2025-08" db="UniProtKB">
        <authorList>
            <consortium name="RefSeq"/>
        </authorList>
    </citation>
    <scope>IDENTIFICATION</scope>
    <source>
        <tissue evidence="4">Whole organism</tissue>
    </source>
</reference>
<dbReference type="KEGG" id="foc:127751922"/>
<accession>A0A9C6XAK7</accession>
<feature type="transmembrane region" description="Helical" evidence="2">
    <location>
        <begin position="135"/>
        <end position="163"/>
    </location>
</feature>
<feature type="transmembrane region" description="Helical" evidence="2">
    <location>
        <begin position="93"/>
        <end position="115"/>
    </location>
</feature>
<keyword evidence="2" id="KW-1133">Transmembrane helix</keyword>
<dbReference type="Proteomes" id="UP000504606">
    <property type="component" value="Unplaced"/>
</dbReference>
<feature type="compositionally biased region" description="Basic and acidic residues" evidence="1">
    <location>
        <begin position="54"/>
        <end position="64"/>
    </location>
</feature>
<proteinExistence type="predicted"/>
<sequence length="174" mass="19914">MQLRGEEHTVTRNNNAVNELEAVRLRSTDDRRLSRSAPALAQVAEDQIRDLKAAMGETRRDGSPKADGAPGSRRKRHLPDKEFHVRNSLLSSLFFLDHINTIYHVAVMVLIVLVLKTLVTDLVEHGTVNLSMDLIWYSFGGFHRAIIIWLVMMASVLMQYVFFTNWASRRQQMP</sequence>
<evidence type="ECO:0000313" key="3">
    <source>
        <dbReference type="Proteomes" id="UP000504606"/>
    </source>
</evidence>
<dbReference type="AlphaFoldDB" id="A0A9C6XAK7"/>
<gene>
    <name evidence="4" type="primary">LOC127751922</name>
</gene>
<evidence type="ECO:0000313" key="4">
    <source>
        <dbReference type="RefSeq" id="XP_052132186.1"/>
    </source>
</evidence>
<evidence type="ECO:0000256" key="2">
    <source>
        <dbReference type="SAM" id="Phobius"/>
    </source>
</evidence>
<organism evidence="3 4">
    <name type="scientific">Frankliniella occidentalis</name>
    <name type="common">Western flower thrips</name>
    <name type="synonym">Euthrips occidentalis</name>
    <dbReference type="NCBI Taxonomy" id="133901"/>
    <lineage>
        <taxon>Eukaryota</taxon>
        <taxon>Metazoa</taxon>
        <taxon>Ecdysozoa</taxon>
        <taxon>Arthropoda</taxon>
        <taxon>Hexapoda</taxon>
        <taxon>Insecta</taxon>
        <taxon>Pterygota</taxon>
        <taxon>Neoptera</taxon>
        <taxon>Paraneoptera</taxon>
        <taxon>Thysanoptera</taxon>
        <taxon>Terebrantia</taxon>
        <taxon>Thripoidea</taxon>
        <taxon>Thripidae</taxon>
        <taxon>Frankliniella</taxon>
    </lineage>
</organism>
<name>A0A9C6XAK7_FRAOC</name>
<dbReference type="GeneID" id="127751922"/>
<feature type="non-terminal residue" evidence="4">
    <location>
        <position position="174"/>
    </location>
</feature>
<evidence type="ECO:0000256" key="1">
    <source>
        <dbReference type="SAM" id="MobiDB-lite"/>
    </source>
</evidence>